<sequence length="118" mass="12958">MTYHSPYRPPIKDCSFEGTSPALRLLDFFKRGFRMGAIVMGIYLVIPWALMVASYLYRWFSGGTCTSKSVPWLLALQTIGSSLGFVAAMGLVCGVFWAALNVVYRFAFGKALNPSDGG</sequence>
<keyword evidence="1" id="KW-0812">Transmembrane</keyword>
<keyword evidence="1" id="KW-0472">Membrane</keyword>
<proteinExistence type="predicted"/>
<organism evidence="2 3">
    <name type="scientific">Rubripirellula reticaptiva</name>
    <dbReference type="NCBI Taxonomy" id="2528013"/>
    <lineage>
        <taxon>Bacteria</taxon>
        <taxon>Pseudomonadati</taxon>
        <taxon>Planctomycetota</taxon>
        <taxon>Planctomycetia</taxon>
        <taxon>Pirellulales</taxon>
        <taxon>Pirellulaceae</taxon>
        <taxon>Rubripirellula</taxon>
    </lineage>
</organism>
<gene>
    <name evidence="2" type="ORF">Poly59_30180</name>
</gene>
<comment type="caution">
    <text evidence="2">The sequence shown here is derived from an EMBL/GenBank/DDBJ whole genome shotgun (WGS) entry which is preliminary data.</text>
</comment>
<evidence type="ECO:0000313" key="2">
    <source>
        <dbReference type="EMBL" id="TWU51426.1"/>
    </source>
</evidence>
<feature type="transmembrane region" description="Helical" evidence="1">
    <location>
        <begin position="37"/>
        <end position="60"/>
    </location>
</feature>
<keyword evidence="1" id="KW-1133">Transmembrane helix</keyword>
<dbReference type="RefSeq" id="WP_146534788.1">
    <property type="nucleotide sequence ID" value="NZ_SJPX01000003.1"/>
</dbReference>
<name>A0A5C6EUY2_9BACT</name>
<protein>
    <submittedName>
        <fullName evidence="2">Uncharacterized protein</fullName>
    </submittedName>
</protein>
<dbReference type="Proteomes" id="UP000317977">
    <property type="component" value="Unassembled WGS sequence"/>
</dbReference>
<evidence type="ECO:0000256" key="1">
    <source>
        <dbReference type="SAM" id="Phobius"/>
    </source>
</evidence>
<accession>A0A5C6EUY2</accession>
<feature type="transmembrane region" description="Helical" evidence="1">
    <location>
        <begin position="72"/>
        <end position="100"/>
    </location>
</feature>
<evidence type="ECO:0000313" key="3">
    <source>
        <dbReference type="Proteomes" id="UP000317977"/>
    </source>
</evidence>
<keyword evidence="3" id="KW-1185">Reference proteome</keyword>
<dbReference type="EMBL" id="SJPX01000003">
    <property type="protein sequence ID" value="TWU51426.1"/>
    <property type="molecule type" value="Genomic_DNA"/>
</dbReference>
<dbReference type="AlphaFoldDB" id="A0A5C6EUY2"/>
<reference evidence="2 3" key="1">
    <citation type="submission" date="2019-02" db="EMBL/GenBank/DDBJ databases">
        <title>Deep-cultivation of Planctomycetes and their phenomic and genomic characterization uncovers novel biology.</title>
        <authorList>
            <person name="Wiegand S."/>
            <person name="Jogler M."/>
            <person name="Boedeker C."/>
            <person name="Pinto D."/>
            <person name="Vollmers J."/>
            <person name="Rivas-Marin E."/>
            <person name="Kohn T."/>
            <person name="Peeters S.H."/>
            <person name="Heuer A."/>
            <person name="Rast P."/>
            <person name="Oberbeckmann S."/>
            <person name="Bunk B."/>
            <person name="Jeske O."/>
            <person name="Meyerdierks A."/>
            <person name="Storesund J.E."/>
            <person name="Kallscheuer N."/>
            <person name="Luecker S."/>
            <person name="Lage O.M."/>
            <person name="Pohl T."/>
            <person name="Merkel B.J."/>
            <person name="Hornburger P."/>
            <person name="Mueller R.-W."/>
            <person name="Bruemmer F."/>
            <person name="Labrenz M."/>
            <person name="Spormann A.M."/>
            <person name="Op Den Camp H."/>
            <person name="Overmann J."/>
            <person name="Amann R."/>
            <person name="Jetten M.S.M."/>
            <person name="Mascher T."/>
            <person name="Medema M.H."/>
            <person name="Devos D.P."/>
            <person name="Kaster A.-K."/>
            <person name="Ovreas L."/>
            <person name="Rohde M."/>
            <person name="Galperin M.Y."/>
            <person name="Jogler C."/>
        </authorList>
    </citation>
    <scope>NUCLEOTIDE SEQUENCE [LARGE SCALE GENOMIC DNA]</scope>
    <source>
        <strain evidence="2 3">Poly59</strain>
    </source>
</reference>